<feature type="compositionally biased region" description="Basic and acidic residues" evidence="4">
    <location>
        <begin position="953"/>
        <end position="969"/>
    </location>
</feature>
<dbReference type="Pfam" id="PF25597">
    <property type="entry name" value="SH3_retrovirus"/>
    <property type="match status" value="1"/>
</dbReference>
<dbReference type="InterPro" id="IPR036397">
    <property type="entry name" value="RNaseH_sf"/>
</dbReference>
<dbReference type="Gene3D" id="3.30.420.10">
    <property type="entry name" value="Ribonuclease H-like superfamily/Ribonuclease H"/>
    <property type="match status" value="1"/>
</dbReference>
<feature type="compositionally biased region" description="Polar residues" evidence="4">
    <location>
        <begin position="892"/>
        <end position="924"/>
    </location>
</feature>
<feature type="compositionally biased region" description="Polar residues" evidence="4">
    <location>
        <begin position="513"/>
        <end position="532"/>
    </location>
</feature>
<keyword evidence="6" id="KW-0695">RNA-directed DNA polymerase</keyword>
<accession>A0ABQ9PBY8</accession>
<dbReference type="InterPro" id="IPR043502">
    <property type="entry name" value="DNA/RNA_pol_sf"/>
</dbReference>
<reference evidence="6" key="1">
    <citation type="submission" date="2023-04" db="EMBL/GenBank/DDBJ databases">
        <title>Colletotrichum limetticola genome sequence.</title>
        <authorList>
            <person name="Baroncelli R."/>
        </authorList>
    </citation>
    <scope>NUCLEOTIDE SEQUENCE</scope>
    <source>
        <strain evidence="6">KLA-Anderson</strain>
    </source>
</reference>
<dbReference type="PANTHER" id="PTHR11439:SF438">
    <property type="entry name" value="REVERSE TRANSCRIPTASE TY1_COPIA-TYPE DOMAIN-CONTAINING PROTEIN"/>
    <property type="match status" value="1"/>
</dbReference>
<dbReference type="Proteomes" id="UP001169217">
    <property type="component" value="Unassembled WGS sequence"/>
</dbReference>
<protein>
    <submittedName>
        <fullName evidence="6">Reverse transcriptase domain protein</fullName>
    </submittedName>
</protein>
<dbReference type="InterPro" id="IPR013103">
    <property type="entry name" value="RVT_2"/>
</dbReference>
<feature type="compositionally biased region" description="Polar residues" evidence="4">
    <location>
        <begin position="1019"/>
        <end position="1036"/>
    </location>
</feature>
<keyword evidence="3" id="KW-0496">Mitochondrion</keyword>
<dbReference type="InterPro" id="IPR001584">
    <property type="entry name" value="Integrase_cat-core"/>
</dbReference>
<evidence type="ECO:0000256" key="3">
    <source>
        <dbReference type="ARBA" id="ARBA00023128"/>
    </source>
</evidence>
<feature type="compositionally biased region" description="Low complexity" evidence="4">
    <location>
        <begin position="939"/>
        <end position="948"/>
    </location>
</feature>
<feature type="region of interest" description="Disordered" evidence="4">
    <location>
        <begin position="246"/>
        <end position="280"/>
    </location>
</feature>
<dbReference type="Pfam" id="PF07727">
    <property type="entry name" value="RVT_2"/>
    <property type="match status" value="1"/>
</dbReference>
<feature type="region of interest" description="Disordered" evidence="4">
    <location>
        <begin position="1092"/>
        <end position="1113"/>
    </location>
</feature>
<comment type="caution">
    <text evidence="6">The sequence shown here is derived from an EMBL/GenBank/DDBJ whole genome shotgun (WGS) entry which is preliminary data.</text>
</comment>
<sequence length="1631" mass="184620">MASRHSSIRLQGQGDWSNWYTFIRMNAKANGVWDFCDPERSTQPIEPIRPTLAEEPNVQQLSVYEAQSRIYPEELKRHERRVHALQKTMRDITTTVEPSMLSWLGDADTPREILTILKRRYQRTPEAEKILAYRNYRDHLIRIKRSNTTDWIQTCETYLTKAVRLGCEEMSVTHQQVTLLTTLKAVYPDFAAPLARETTKEAVDNITTENRLSGITILHQFRAWLEAGYGEDHNTRGGAYATWQQKNEEQSSQASSKAATSSNLTSSTGKANSEPGKTIPTCPIDGKRHWYVECWYLNRQLRPEGLQLSAAKEAQATALLSKKTWIAEKIKKYNETNNFSVPQSTHSTTSTGKAHHIRAITPSDSDTDWSDSLCTPEEPNGSCQHVADGEEVRNAVLVDTGASDPLSWDRSRFRYLQPVKKAFDTPNGPIQAIAKGSLIVRAFNPTDVELELAIPNAYLIPQASTTLISTIKLEEQDLWFSARKRCFEDGDGNSVYRIWSSNSQYHLERPHEQSGNSFFTSSKEPRSQSNATGRLWHQRLGHPSKEALQHLNNACTGAGVENPHTDDCEACHVARAKRIVSRRSPTYKTTYPYERVNVDFFLMEEAYNGARVNIIATCGHTKHKLTRALAHRRLLGLQFIKQLVKFLNTQYGIIVRFIRSDGDMALQTNIDTFTADEGIILERTAPYTSAQNGPGERAGGVVFNDSRAMGIESNFPSDLWPEITAASVYVGNLTPRRKIHWKTPQGVLNTWLNANRGMNRPEKPSIAHLKRYGCRAYPLTKDYLASRQRTAKMAPRAHIGYLCGYDSTNIYRIWIPALQQVFRTRDATFDETIVYDPAVESSPDDLELLRAQAGQLDLVDLNLDIDLTIEAVMSDSAYLGSITSPPAALASESRQARQSNSTKSCPDQQPYNYGSDGSDTSLDISTAGGVEATEPTTDSSSLINPSSSPDTTGGDRESDHISDNQNSHEEILDTIIVRTDSDTSQDEQEGHQASQNDQTERDLGQLPRGALETAEDSNEPLSSTPDVTSSNMSTNITRKRQQHDTAQGVDLANIIQAPRTRKPSRKAQDYNDSAYQKGYMAYITTNGSAYHSASLNHNNKRHKRDLPPPPRNWREAQRHPFFTDWKKACEAELQHHWNIGTWKKIKSSKVNTEQHFIIPLLWVFTYKFDKHGYLQKFKARICVQGNLQPPSDLDTSASTLAARTFRTMMALGARFGLRFWQKDAVNAFTNAWLDELVYVHYPPGFEEYGQVLLLLRALYGLRRSPLLWQRHITKTMKEIGFTQLQEDECVFIRNGILIFVFVDDIVIAFLPSKEDEARTLTNKLQSHYQLRDMGDLRWFLGIRIIRDLNARKIWLCLDSYIDSLVTKYKINPQGGWPQTPMSLEQLVQYNGQAYKETINNYQRKVGSLNYAAVIGRPDISYTTSRLSEYLQNPGPDHIVAADRCMAYLARTKGLAIEYDGSAEGRLYCSSDAAFADDLNTRRSSQGYVTMLFGGPIDWKATKQKCVVTSSTEAELIALTQATREYIAMLRLMKELEIQPDGFPTILCDNQQTLRLLTAEKPHRVSKLKHIDIQNLWARQVCQKGDINFHWMDTNHTIADGLTKPLNRVKHADFVRSLRLVDITHLLGQEEE</sequence>
<comment type="subcellular location">
    <subcellularLocation>
        <location evidence="1">Mitochondrion</location>
    </subcellularLocation>
</comment>
<proteinExistence type="predicted"/>
<feature type="region of interest" description="Disordered" evidence="4">
    <location>
        <begin position="889"/>
        <end position="969"/>
    </location>
</feature>
<feature type="compositionally biased region" description="Low complexity" evidence="4">
    <location>
        <begin position="250"/>
        <end position="263"/>
    </location>
</feature>
<name>A0ABQ9PBY8_9PEZI</name>
<keyword evidence="6" id="KW-0808">Transferase</keyword>
<evidence type="ECO:0000259" key="5">
    <source>
        <dbReference type="PROSITE" id="PS50994"/>
    </source>
</evidence>
<evidence type="ECO:0000313" key="7">
    <source>
        <dbReference type="Proteomes" id="UP001169217"/>
    </source>
</evidence>
<evidence type="ECO:0000256" key="4">
    <source>
        <dbReference type="SAM" id="MobiDB-lite"/>
    </source>
</evidence>
<keyword evidence="7" id="KW-1185">Reference proteome</keyword>
<dbReference type="InterPro" id="IPR057670">
    <property type="entry name" value="SH3_retrovirus"/>
</dbReference>
<feature type="domain" description="Integrase catalytic" evidence="5">
    <location>
        <begin position="588"/>
        <end position="752"/>
    </location>
</feature>
<feature type="region of interest" description="Disordered" evidence="4">
    <location>
        <begin position="981"/>
        <end position="1070"/>
    </location>
</feature>
<keyword evidence="6" id="KW-0548">Nucleotidyltransferase</keyword>
<dbReference type="Pfam" id="PF13976">
    <property type="entry name" value="gag_pre-integrs"/>
    <property type="match status" value="1"/>
</dbReference>
<gene>
    <name evidence="6" type="ORF">CLIM01_13025</name>
</gene>
<dbReference type="InterPro" id="IPR025724">
    <property type="entry name" value="GAG-pre-integrase_dom"/>
</dbReference>
<dbReference type="PROSITE" id="PS50994">
    <property type="entry name" value="INTEGRASE"/>
    <property type="match status" value="1"/>
</dbReference>
<evidence type="ECO:0000256" key="1">
    <source>
        <dbReference type="ARBA" id="ARBA00004173"/>
    </source>
</evidence>
<feature type="region of interest" description="Disordered" evidence="4">
    <location>
        <begin position="341"/>
        <end position="381"/>
    </location>
</feature>
<dbReference type="SUPFAM" id="SSF53098">
    <property type="entry name" value="Ribonuclease H-like"/>
    <property type="match status" value="1"/>
</dbReference>
<feature type="compositionally biased region" description="Polar residues" evidence="4">
    <location>
        <begin position="341"/>
        <end position="352"/>
    </location>
</feature>
<dbReference type="InterPro" id="IPR012337">
    <property type="entry name" value="RNaseH-like_sf"/>
</dbReference>
<evidence type="ECO:0000313" key="6">
    <source>
        <dbReference type="EMBL" id="KAK0369624.1"/>
    </source>
</evidence>
<dbReference type="SUPFAM" id="SSF56672">
    <property type="entry name" value="DNA/RNA polymerases"/>
    <property type="match status" value="1"/>
</dbReference>
<organism evidence="6 7">
    <name type="scientific">Colletotrichum limetticola</name>
    <dbReference type="NCBI Taxonomy" id="1209924"/>
    <lineage>
        <taxon>Eukaryota</taxon>
        <taxon>Fungi</taxon>
        <taxon>Dikarya</taxon>
        <taxon>Ascomycota</taxon>
        <taxon>Pezizomycotina</taxon>
        <taxon>Sordariomycetes</taxon>
        <taxon>Hypocreomycetidae</taxon>
        <taxon>Glomerellales</taxon>
        <taxon>Glomerellaceae</taxon>
        <taxon>Colletotrichum</taxon>
        <taxon>Colletotrichum acutatum species complex</taxon>
    </lineage>
</organism>
<dbReference type="PANTHER" id="PTHR11439">
    <property type="entry name" value="GAG-POL-RELATED RETROTRANSPOSON"/>
    <property type="match status" value="1"/>
</dbReference>
<evidence type="ECO:0000256" key="2">
    <source>
        <dbReference type="ARBA" id="ARBA00022884"/>
    </source>
</evidence>
<keyword evidence="2" id="KW-0694">RNA-binding</keyword>
<dbReference type="GO" id="GO:0003964">
    <property type="term" value="F:RNA-directed DNA polymerase activity"/>
    <property type="evidence" value="ECO:0007669"/>
    <property type="project" value="UniProtKB-KW"/>
</dbReference>
<dbReference type="CDD" id="cd09272">
    <property type="entry name" value="RNase_HI_RT_Ty1"/>
    <property type="match status" value="1"/>
</dbReference>
<feature type="region of interest" description="Disordered" evidence="4">
    <location>
        <begin position="510"/>
        <end position="532"/>
    </location>
</feature>
<dbReference type="EMBL" id="JARUPT010000632">
    <property type="protein sequence ID" value="KAK0369624.1"/>
    <property type="molecule type" value="Genomic_DNA"/>
</dbReference>